<comment type="caution">
    <text evidence="2">The sequence shown here is derived from an EMBL/GenBank/DDBJ whole genome shotgun (WGS) entry which is preliminary data.</text>
</comment>
<evidence type="ECO:0000313" key="3">
    <source>
        <dbReference type="Proteomes" id="UP000316628"/>
    </source>
</evidence>
<gene>
    <name evidence="2" type="ORF">FHX81_1425</name>
</gene>
<keyword evidence="3" id="KW-1185">Reference proteome</keyword>
<dbReference type="Proteomes" id="UP000316628">
    <property type="component" value="Unassembled WGS sequence"/>
</dbReference>
<accession>A0A543J8G8</accession>
<protein>
    <submittedName>
        <fullName evidence="2">Uncharacterized protein</fullName>
    </submittedName>
</protein>
<organism evidence="2 3">
    <name type="scientific">Saccharothrix saharensis</name>
    <dbReference type="NCBI Taxonomy" id="571190"/>
    <lineage>
        <taxon>Bacteria</taxon>
        <taxon>Bacillati</taxon>
        <taxon>Actinomycetota</taxon>
        <taxon>Actinomycetes</taxon>
        <taxon>Pseudonocardiales</taxon>
        <taxon>Pseudonocardiaceae</taxon>
        <taxon>Saccharothrix</taxon>
    </lineage>
</organism>
<reference evidence="2 3" key="1">
    <citation type="submission" date="2019-06" db="EMBL/GenBank/DDBJ databases">
        <title>Sequencing the genomes of 1000 actinobacteria strains.</title>
        <authorList>
            <person name="Klenk H.-P."/>
        </authorList>
    </citation>
    <scope>NUCLEOTIDE SEQUENCE [LARGE SCALE GENOMIC DNA]</scope>
    <source>
        <strain evidence="2 3">DSM 45456</strain>
    </source>
</reference>
<sequence length="110" mass="11844">MLDTAPEPLPHFTPERLPIETTTPERSVAEAAAHAAETAHEHGLRLPFFLDGEPVAAFVRERAHRLFERLGEPVTLPPEVLLLAFTPAGPGTDPGGALADHLRAARAHHA</sequence>
<dbReference type="AlphaFoldDB" id="A0A543J8G8"/>
<evidence type="ECO:0000313" key="2">
    <source>
        <dbReference type="EMBL" id="TQM79130.1"/>
    </source>
</evidence>
<proteinExistence type="predicted"/>
<dbReference type="EMBL" id="VFPP01000001">
    <property type="protein sequence ID" value="TQM79130.1"/>
    <property type="molecule type" value="Genomic_DNA"/>
</dbReference>
<name>A0A543J8G8_9PSEU</name>
<evidence type="ECO:0000256" key="1">
    <source>
        <dbReference type="SAM" id="MobiDB-lite"/>
    </source>
</evidence>
<dbReference type="RefSeq" id="WP_141976212.1">
    <property type="nucleotide sequence ID" value="NZ_VFPP01000001.1"/>
</dbReference>
<feature type="region of interest" description="Disordered" evidence="1">
    <location>
        <begin position="1"/>
        <end position="21"/>
    </location>
</feature>